<dbReference type="Proteomes" id="UP001063782">
    <property type="component" value="Chromosome"/>
</dbReference>
<keyword evidence="7" id="KW-0811">Translocation</keyword>
<keyword evidence="11" id="KW-1185">Reference proteome</keyword>
<evidence type="ECO:0000256" key="7">
    <source>
        <dbReference type="ARBA" id="ARBA00023010"/>
    </source>
</evidence>
<dbReference type="RefSeq" id="WP_263077238.1">
    <property type="nucleotide sequence ID" value="NZ_CP089977.1"/>
</dbReference>
<organism evidence="10 11">
    <name type="scientific">Moraxella nasicaprae</name>
    <dbReference type="NCBI Taxonomy" id="2904122"/>
    <lineage>
        <taxon>Bacteria</taxon>
        <taxon>Pseudomonadati</taxon>
        <taxon>Pseudomonadota</taxon>
        <taxon>Gammaproteobacteria</taxon>
        <taxon>Moraxellales</taxon>
        <taxon>Moraxellaceae</taxon>
        <taxon>Moraxella</taxon>
    </lineage>
</organism>
<dbReference type="Pfam" id="PF02416">
    <property type="entry name" value="TatA_B_E"/>
    <property type="match status" value="1"/>
</dbReference>
<keyword evidence="2" id="KW-0813">Transport</keyword>
<dbReference type="NCBIfam" id="TIGR01410">
    <property type="entry name" value="tatB"/>
    <property type="match status" value="1"/>
</dbReference>
<dbReference type="InterPro" id="IPR018448">
    <property type="entry name" value="TatB"/>
</dbReference>
<proteinExistence type="predicted"/>
<evidence type="ECO:0000256" key="3">
    <source>
        <dbReference type="ARBA" id="ARBA00022475"/>
    </source>
</evidence>
<evidence type="ECO:0000256" key="9">
    <source>
        <dbReference type="SAM" id="Coils"/>
    </source>
</evidence>
<evidence type="ECO:0000256" key="8">
    <source>
        <dbReference type="ARBA" id="ARBA00023136"/>
    </source>
</evidence>
<reference evidence="10" key="1">
    <citation type="submission" date="2021-12" db="EMBL/GenBank/DDBJ databases">
        <title>taxonomy of Moraxella sp. ZY201224.</title>
        <authorList>
            <person name="Li F."/>
        </authorList>
    </citation>
    <scope>NUCLEOTIDE SEQUENCE</scope>
    <source>
        <strain evidence="10">ZY201224</strain>
    </source>
</reference>
<feature type="coiled-coil region" evidence="9">
    <location>
        <begin position="55"/>
        <end position="93"/>
    </location>
</feature>
<comment type="subcellular location">
    <subcellularLocation>
        <location evidence="1">Membrane</location>
        <topology evidence="1">Single-pass membrane protein</topology>
    </subcellularLocation>
</comment>
<sequence>MNLGFFELALFGIIALVVLGPEKLPIAARTIGKWYGMFRRASTRLQSEITSELQLLEAQEQLKVELAKIKESESAMKAQMTQLQQSLNQTQKQLQDSVWLDESGNKEEKSAWQLIAESADDTTQHHQDFHQQAATENALNIPLVNRWFLLGDYDKKRRLPSAPFMPNYVADPLLHQSSS</sequence>
<keyword evidence="4" id="KW-0812">Transmembrane</keyword>
<dbReference type="PRINTS" id="PR01506">
    <property type="entry name" value="TATBPROTEIN"/>
</dbReference>
<evidence type="ECO:0000313" key="10">
    <source>
        <dbReference type="EMBL" id="UXZ05722.1"/>
    </source>
</evidence>
<keyword evidence="6" id="KW-1133">Transmembrane helix</keyword>
<dbReference type="PANTHER" id="PTHR33162">
    <property type="entry name" value="SEC-INDEPENDENT PROTEIN TRANSLOCASE PROTEIN TATA, CHLOROPLASTIC"/>
    <property type="match status" value="1"/>
</dbReference>
<name>A0ABY6F6J9_9GAMM</name>
<evidence type="ECO:0000256" key="6">
    <source>
        <dbReference type="ARBA" id="ARBA00022989"/>
    </source>
</evidence>
<accession>A0ABY6F6J9</accession>
<evidence type="ECO:0000313" key="11">
    <source>
        <dbReference type="Proteomes" id="UP001063782"/>
    </source>
</evidence>
<keyword evidence="3" id="KW-1003">Cell membrane</keyword>
<dbReference type="Gene3D" id="1.20.5.3310">
    <property type="match status" value="1"/>
</dbReference>
<dbReference type="EMBL" id="CP089977">
    <property type="protein sequence ID" value="UXZ05722.1"/>
    <property type="molecule type" value="Genomic_DNA"/>
</dbReference>
<dbReference type="PANTHER" id="PTHR33162:SF1">
    <property type="entry name" value="SEC-INDEPENDENT PROTEIN TRANSLOCASE PROTEIN TATA, CHLOROPLASTIC"/>
    <property type="match status" value="1"/>
</dbReference>
<evidence type="ECO:0000256" key="2">
    <source>
        <dbReference type="ARBA" id="ARBA00022448"/>
    </source>
</evidence>
<dbReference type="InterPro" id="IPR003369">
    <property type="entry name" value="TatA/B/E"/>
</dbReference>
<protein>
    <submittedName>
        <fullName evidence="10">Sec-independent protein translocase protein TatB</fullName>
    </submittedName>
</protein>
<evidence type="ECO:0000256" key="4">
    <source>
        <dbReference type="ARBA" id="ARBA00022692"/>
    </source>
</evidence>
<evidence type="ECO:0000256" key="5">
    <source>
        <dbReference type="ARBA" id="ARBA00022927"/>
    </source>
</evidence>
<evidence type="ECO:0000256" key="1">
    <source>
        <dbReference type="ARBA" id="ARBA00004167"/>
    </source>
</evidence>
<keyword evidence="8" id="KW-0472">Membrane</keyword>
<keyword evidence="9" id="KW-0175">Coiled coil</keyword>
<keyword evidence="5" id="KW-0653">Protein transport</keyword>
<gene>
    <name evidence="10" type="primary">tatB</name>
    <name evidence="10" type="ORF">LU297_04640</name>
</gene>